<dbReference type="OrthoDB" id="3215466at2"/>
<dbReference type="GO" id="GO:0005737">
    <property type="term" value="C:cytoplasm"/>
    <property type="evidence" value="ECO:0007669"/>
    <property type="project" value="TreeGrafter"/>
</dbReference>
<dbReference type="Gene3D" id="3.40.50.1240">
    <property type="entry name" value="Phosphoglycerate mutase-like"/>
    <property type="match status" value="1"/>
</dbReference>
<reference evidence="1 2" key="1">
    <citation type="submission" date="2019-06" db="EMBL/GenBank/DDBJ databases">
        <title>Sequencing the genomes of 1000 actinobacteria strains.</title>
        <authorList>
            <person name="Klenk H.-P."/>
        </authorList>
    </citation>
    <scope>NUCLEOTIDE SEQUENCE [LARGE SCALE GENOMIC DNA]</scope>
    <source>
        <strain evidence="1 2">DSM 45043</strain>
    </source>
</reference>
<dbReference type="EMBL" id="VFPO01000001">
    <property type="protein sequence ID" value="TQM71771.1"/>
    <property type="molecule type" value="Genomic_DNA"/>
</dbReference>
<keyword evidence="2" id="KW-1185">Reference proteome</keyword>
<organism evidence="1 2">
    <name type="scientific">Actinomadura hallensis</name>
    <dbReference type="NCBI Taxonomy" id="337895"/>
    <lineage>
        <taxon>Bacteria</taxon>
        <taxon>Bacillati</taxon>
        <taxon>Actinomycetota</taxon>
        <taxon>Actinomycetes</taxon>
        <taxon>Streptosporangiales</taxon>
        <taxon>Thermomonosporaceae</taxon>
        <taxon>Actinomadura</taxon>
    </lineage>
</organism>
<dbReference type="PANTHER" id="PTHR48100">
    <property type="entry name" value="BROAD-SPECIFICITY PHOSPHATASE YOR283W-RELATED"/>
    <property type="match status" value="1"/>
</dbReference>
<dbReference type="SMART" id="SM00855">
    <property type="entry name" value="PGAM"/>
    <property type="match status" value="1"/>
</dbReference>
<proteinExistence type="predicted"/>
<evidence type="ECO:0000313" key="1">
    <source>
        <dbReference type="EMBL" id="TQM71771.1"/>
    </source>
</evidence>
<evidence type="ECO:0000313" key="2">
    <source>
        <dbReference type="Proteomes" id="UP000316706"/>
    </source>
</evidence>
<dbReference type="RefSeq" id="WP_141973350.1">
    <property type="nucleotide sequence ID" value="NZ_VFPO01000001.1"/>
</dbReference>
<protein>
    <submittedName>
        <fullName evidence="1">Broad specificity phosphatase PhoE</fullName>
    </submittedName>
</protein>
<comment type="caution">
    <text evidence="1">The sequence shown here is derived from an EMBL/GenBank/DDBJ whole genome shotgun (WGS) entry which is preliminary data.</text>
</comment>
<dbReference type="GO" id="GO:0016791">
    <property type="term" value="F:phosphatase activity"/>
    <property type="evidence" value="ECO:0007669"/>
    <property type="project" value="TreeGrafter"/>
</dbReference>
<dbReference type="Proteomes" id="UP000316706">
    <property type="component" value="Unassembled WGS sequence"/>
</dbReference>
<dbReference type="PANTHER" id="PTHR48100:SF51">
    <property type="entry name" value="PHOSPHOGLYCERATE MUTASE"/>
    <property type="match status" value="1"/>
</dbReference>
<gene>
    <name evidence="1" type="ORF">FHX41_5546</name>
</gene>
<name>A0A543IMI4_9ACTN</name>
<sequence length="212" mass="23536">MTEKTIVHLLRHGEVHNPEGVLYGRLPGYRLSEDGVLMAKAAAKWFADRDVAALFSSPLQRALETAAPLADALDLPVTVDDRLIEADNHFEGLTFGAGAGSLRRPEHWYHLRNPFRPSWGEPYKALAARMRAAVIRAREAARGREAVCVSHQLPIWTLRRYAERRRLWHLPNRRECALASVTSLTFVGDRVVDVAYREPAAGIAKGPSVAGA</sequence>
<dbReference type="InterPro" id="IPR013078">
    <property type="entry name" value="His_Pase_superF_clade-1"/>
</dbReference>
<dbReference type="InterPro" id="IPR050275">
    <property type="entry name" value="PGM_Phosphatase"/>
</dbReference>
<dbReference type="SUPFAM" id="SSF53254">
    <property type="entry name" value="Phosphoglycerate mutase-like"/>
    <property type="match status" value="1"/>
</dbReference>
<accession>A0A543IMI4</accession>
<dbReference type="AlphaFoldDB" id="A0A543IMI4"/>
<dbReference type="CDD" id="cd07067">
    <property type="entry name" value="HP_PGM_like"/>
    <property type="match status" value="1"/>
</dbReference>
<dbReference type="Pfam" id="PF00300">
    <property type="entry name" value="His_Phos_1"/>
    <property type="match status" value="1"/>
</dbReference>
<dbReference type="InterPro" id="IPR029033">
    <property type="entry name" value="His_PPase_superfam"/>
</dbReference>